<name>A0A1I4C5J2_9EURY</name>
<dbReference type="Proteomes" id="UP000199607">
    <property type="component" value="Unassembled WGS sequence"/>
</dbReference>
<feature type="transmembrane region" description="Helical" evidence="1">
    <location>
        <begin position="203"/>
        <end position="226"/>
    </location>
</feature>
<feature type="transmembrane region" description="Helical" evidence="1">
    <location>
        <begin position="94"/>
        <end position="117"/>
    </location>
</feature>
<gene>
    <name evidence="2" type="ORF">SAMN04487950_0972</name>
</gene>
<feature type="transmembrane region" description="Helical" evidence="1">
    <location>
        <begin position="238"/>
        <end position="258"/>
    </location>
</feature>
<keyword evidence="1" id="KW-0472">Membrane</keyword>
<protein>
    <submittedName>
        <fullName evidence="2">Uncharacterized protein</fullName>
    </submittedName>
</protein>
<dbReference type="AlphaFoldDB" id="A0A1I4C5J2"/>
<feature type="transmembrane region" description="Helical" evidence="1">
    <location>
        <begin position="293"/>
        <end position="313"/>
    </location>
</feature>
<feature type="transmembrane region" description="Helical" evidence="1">
    <location>
        <begin position="21"/>
        <end position="42"/>
    </location>
</feature>
<dbReference type="RefSeq" id="WP_143085679.1">
    <property type="nucleotide sequence ID" value="NZ_FOTC01000001.1"/>
</dbReference>
<proteinExistence type="predicted"/>
<evidence type="ECO:0000313" key="2">
    <source>
        <dbReference type="EMBL" id="SFK76362.1"/>
    </source>
</evidence>
<reference evidence="3" key="1">
    <citation type="submission" date="2016-10" db="EMBL/GenBank/DDBJ databases">
        <authorList>
            <person name="Varghese N."/>
            <person name="Submissions S."/>
        </authorList>
    </citation>
    <scope>NUCLEOTIDE SEQUENCE [LARGE SCALE GENOMIC DNA]</scope>
    <source>
        <strain evidence="3">CGMCC 1.7738</strain>
    </source>
</reference>
<dbReference type="EMBL" id="FOTC01000001">
    <property type="protein sequence ID" value="SFK76362.1"/>
    <property type="molecule type" value="Genomic_DNA"/>
</dbReference>
<dbReference type="STRING" id="553466.SAMN04487950_0972"/>
<feature type="transmembrane region" description="Helical" evidence="1">
    <location>
        <begin position="145"/>
        <end position="164"/>
    </location>
</feature>
<keyword evidence="3" id="KW-1185">Reference proteome</keyword>
<accession>A0A1I4C5J2</accession>
<feature type="transmembrane region" description="Helical" evidence="1">
    <location>
        <begin position="62"/>
        <end position="82"/>
    </location>
</feature>
<sequence length="315" mass="33532">MVLGQTPPTRAVIDNFVRRAFVVELGIVVALFVGFHAFTIALDNVLDPYFLDSDTTLLVVRSVLALAGMGVITISYASWRGYSLPVSLPNRTDGWLIAAVVPGTAVLATLPFLLLALRVDVGVSHVASTVFELGGIFFNRRLIRVAYFVSGMVLLYHVLIQGALQRVFDHDRNLTVVVTTLLGGYLVASTVVTYGSFTNGPWVSLWGARAAVAVLFVLALGIVVYADERSDASRMHGLGLLATLATLVLAVFVLMTEAGSPEGGLVVLTRAAVVGLAAYTYDRTESLVSPTLVYATYAIVSTVFYSAVVAAVLGT</sequence>
<evidence type="ECO:0000256" key="1">
    <source>
        <dbReference type="SAM" id="Phobius"/>
    </source>
</evidence>
<keyword evidence="1" id="KW-0812">Transmembrane</keyword>
<feature type="transmembrane region" description="Helical" evidence="1">
    <location>
        <begin position="176"/>
        <end position="197"/>
    </location>
</feature>
<organism evidence="2 3">
    <name type="scientific">Halogranum rubrum</name>
    <dbReference type="NCBI Taxonomy" id="553466"/>
    <lineage>
        <taxon>Archaea</taxon>
        <taxon>Methanobacteriati</taxon>
        <taxon>Methanobacteriota</taxon>
        <taxon>Stenosarchaea group</taxon>
        <taxon>Halobacteria</taxon>
        <taxon>Halobacteriales</taxon>
        <taxon>Haloferacaceae</taxon>
    </lineage>
</organism>
<keyword evidence="1" id="KW-1133">Transmembrane helix</keyword>
<evidence type="ECO:0000313" key="3">
    <source>
        <dbReference type="Proteomes" id="UP000199607"/>
    </source>
</evidence>